<dbReference type="Proteomes" id="UP000254589">
    <property type="component" value="Unassembled WGS sequence"/>
</dbReference>
<evidence type="ECO:0000313" key="7">
    <source>
        <dbReference type="Proteomes" id="UP000254589"/>
    </source>
</evidence>
<dbReference type="SFLD" id="SFLDG01151">
    <property type="entry name" value="Main.2:_Nu-like"/>
    <property type="match status" value="1"/>
</dbReference>
<accession>A0AAJ4Z9A7</accession>
<dbReference type="CDD" id="cd03048">
    <property type="entry name" value="GST_N_Ure2p_like"/>
    <property type="match status" value="1"/>
</dbReference>
<dbReference type="SFLD" id="SFLDS00019">
    <property type="entry name" value="Glutathione_Transferase_(cytos"/>
    <property type="match status" value="1"/>
</dbReference>
<dbReference type="InterPro" id="IPR036282">
    <property type="entry name" value="Glutathione-S-Trfase_C_sf"/>
</dbReference>
<evidence type="ECO:0000259" key="2">
    <source>
        <dbReference type="PROSITE" id="PS50404"/>
    </source>
</evidence>
<dbReference type="PANTHER" id="PTHR44051">
    <property type="entry name" value="GLUTATHIONE S-TRANSFERASE-RELATED"/>
    <property type="match status" value="1"/>
</dbReference>
<evidence type="ECO:0000256" key="1">
    <source>
        <dbReference type="RuleBase" id="RU003494"/>
    </source>
</evidence>
<evidence type="ECO:0000313" key="5">
    <source>
        <dbReference type="EMBL" id="SUA89081.1"/>
    </source>
</evidence>
<comment type="similarity">
    <text evidence="1">Belongs to the GST superfamily.</text>
</comment>
<dbReference type="Gene3D" id="3.40.30.10">
    <property type="entry name" value="Glutaredoxin"/>
    <property type="match status" value="1"/>
</dbReference>
<dbReference type="PROSITE" id="PS50405">
    <property type="entry name" value="GST_CTER"/>
    <property type="match status" value="1"/>
</dbReference>
<feature type="domain" description="GST C-terminal" evidence="3">
    <location>
        <begin position="90"/>
        <end position="212"/>
    </location>
</feature>
<sequence length="217" mass="24062">MTTANGLTFYTADTPNGQKVAIFLSEASLGHEQVTLDLSRGDQQRPEYLKLNPNGKIPAIVDHAAGVTLFESGAILSYLSRKTGCLLPSSDAGRLAVDQWLHFQIGGIGPMFGQLWWFLHGSKTGNEEAIERYRQQALRLYRVVDGRLSESAFLALPDYSIADIAAFTWLRTSGELNLDIGPYTHVRRWLDRIESRTAVQQGLLRSRLGTAAERVEA</sequence>
<evidence type="ECO:0000313" key="6">
    <source>
        <dbReference type="Proteomes" id="UP000035086"/>
    </source>
</evidence>
<dbReference type="Gene3D" id="1.20.1050.10">
    <property type="match status" value="1"/>
</dbReference>
<dbReference type="PANTHER" id="PTHR44051:SF8">
    <property type="entry name" value="GLUTATHIONE S-TRANSFERASE GSTA"/>
    <property type="match status" value="1"/>
</dbReference>
<dbReference type="PROSITE" id="PS50404">
    <property type="entry name" value="GST_NTER"/>
    <property type="match status" value="1"/>
</dbReference>
<dbReference type="InterPro" id="IPR010987">
    <property type="entry name" value="Glutathione-S-Trfase_C-like"/>
</dbReference>
<gene>
    <name evidence="5" type="primary">yfcG_1</name>
    <name evidence="5" type="ORF">NCTC13159_00542</name>
    <name evidence="4" type="ORF">RO07_18370</name>
</gene>
<dbReference type="RefSeq" id="WP_039410358.1">
    <property type="nucleotide sequence ID" value="NZ_CP010310.2"/>
</dbReference>
<evidence type="ECO:0000313" key="4">
    <source>
        <dbReference type="EMBL" id="AJC21962.1"/>
    </source>
</evidence>
<dbReference type="InterPro" id="IPR004046">
    <property type="entry name" value="GST_C"/>
</dbReference>
<evidence type="ECO:0000259" key="3">
    <source>
        <dbReference type="PROSITE" id="PS50405"/>
    </source>
</evidence>
<organism evidence="5 7">
    <name type="scientific">Pandoraea pulmonicola</name>
    <dbReference type="NCBI Taxonomy" id="93221"/>
    <lineage>
        <taxon>Bacteria</taxon>
        <taxon>Pseudomonadati</taxon>
        <taxon>Pseudomonadota</taxon>
        <taxon>Betaproteobacteria</taxon>
        <taxon>Burkholderiales</taxon>
        <taxon>Burkholderiaceae</taxon>
        <taxon>Pandoraea</taxon>
    </lineage>
</organism>
<dbReference type="InterPro" id="IPR004045">
    <property type="entry name" value="Glutathione_S-Trfase_N"/>
</dbReference>
<reference evidence="4" key="2">
    <citation type="submission" date="2016-11" db="EMBL/GenBank/DDBJ databases">
        <title>Complete Genome Sequencing of Pandoraea pulmonicola DSM 16583.</title>
        <authorList>
            <person name="Chan K.-G."/>
        </authorList>
    </citation>
    <scope>NUCLEOTIDE SEQUENCE</scope>
    <source>
        <strain evidence="4">DSM 16583</strain>
    </source>
</reference>
<dbReference type="AlphaFoldDB" id="A0AAJ4Z9A7"/>
<dbReference type="Proteomes" id="UP000035086">
    <property type="component" value="Chromosome"/>
</dbReference>
<dbReference type="SUPFAM" id="SSF47616">
    <property type="entry name" value="GST C-terminal domain-like"/>
    <property type="match status" value="1"/>
</dbReference>
<reference evidence="5 7" key="3">
    <citation type="submission" date="2018-06" db="EMBL/GenBank/DDBJ databases">
        <authorList>
            <consortium name="Pathogen Informatics"/>
            <person name="Doyle S."/>
        </authorList>
    </citation>
    <scope>NUCLEOTIDE SEQUENCE [LARGE SCALE GENOMIC DNA]</scope>
    <source>
        <strain evidence="5 7">NCTC13159</strain>
    </source>
</reference>
<dbReference type="InterPro" id="IPR036249">
    <property type="entry name" value="Thioredoxin-like_sf"/>
</dbReference>
<dbReference type="EMBL" id="UGSJ01000001">
    <property type="protein sequence ID" value="SUA89081.1"/>
    <property type="molecule type" value="Genomic_DNA"/>
</dbReference>
<dbReference type="SFLD" id="SFLDG00358">
    <property type="entry name" value="Main_(cytGST)"/>
    <property type="match status" value="1"/>
</dbReference>
<dbReference type="KEGG" id="ppul:RO07_18370"/>
<dbReference type="Pfam" id="PF00043">
    <property type="entry name" value="GST_C"/>
    <property type="match status" value="1"/>
</dbReference>
<keyword evidence="6" id="KW-1185">Reference proteome</keyword>
<feature type="domain" description="GST N-terminal" evidence="2">
    <location>
        <begin position="4"/>
        <end position="87"/>
    </location>
</feature>
<dbReference type="Pfam" id="PF02798">
    <property type="entry name" value="GST_N"/>
    <property type="match status" value="1"/>
</dbReference>
<dbReference type="SUPFAM" id="SSF52833">
    <property type="entry name" value="Thioredoxin-like"/>
    <property type="match status" value="1"/>
</dbReference>
<protein>
    <submittedName>
        <fullName evidence="5">GST-like protein yfcG</fullName>
    </submittedName>
    <submittedName>
        <fullName evidence="4">Glutathione S-transferase</fullName>
    </submittedName>
</protein>
<dbReference type="EMBL" id="CP010310">
    <property type="protein sequence ID" value="AJC21962.1"/>
    <property type="molecule type" value="Genomic_DNA"/>
</dbReference>
<dbReference type="InterPro" id="IPR040079">
    <property type="entry name" value="Glutathione_S-Trfase"/>
</dbReference>
<name>A0AAJ4Z9A7_PANPU</name>
<proteinExistence type="inferred from homology"/>
<reference evidence="6" key="1">
    <citation type="submission" date="2014-12" db="EMBL/GenBank/DDBJ databases">
        <title>Complete Genome Sequencing of Pandoraea pulmonicola DSM 16583.</title>
        <authorList>
            <person name="Chan K.-G."/>
        </authorList>
    </citation>
    <scope>NUCLEOTIDE SEQUENCE [LARGE SCALE GENOMIC DNA]</scope>
    <source>
        <strain evidence="6">DSM 16583</strain>
    </source>
</reference>